<dbReference type="Proteomes" id="UP000320762">
    <property type="component" value="Unassembled WGS sequence"/>
</dbReference>
<gene>
    <name evidence="1" type="ORF">BD626DRAFT_259559</name>
</gene>
<accession>A0A550BUI5</accession>
<evidence type="ECO:0000313" key="1">
    <source>
        <dbReference type="EMBL" id="TRM56199.1"/>
    </source>
</evidence>
<comment type="caution">
    <text evidence="1">The sequence shown here is derived from an EMBL/GenBank/DDBJ whole genome shotgun (WGS) entry which is preliminary data.</text>
</comment>
<reference evidence="1 2" key="1">
    <citation type="journal article" date="2019" name="New Phytol.">
        <title>Comparative genomics reveals unique wood-decay strategies and fruiting body development in the Schizophyllaceae.</title>
        <authorList>
            <person name="Almasi E."/>
            <person name="Sahu N."/>
            <person name="Krizsan K."/>
            <person name="Balint B."/>
            <person name="Kovacs G.M."/>
            <person name="Kiss B."/>
            <person name="Cseklye J."/>
            <person name="Drula E."/>
            <person name="Henrissat B."/>
            <person name="Nagy I."/>
            <person name="Chovatia M."/>
            <person name="Adam C."/>
            <person name="LaButti K."/>
            <person name="Lipzen A."/>
            <person name="Riley R."/>
            <person name="Grigoriev I.V."/>
            <person name="Nagy L.G."/>
        </authorList>
    </citation>
    <scope>NUCLEOTIDE SEQUENCE [LARGE SCALE GENOMIC DNA]</scope>
    <source>
        <strain evidence="1 2">NL-1724</strain>
    </source>
</reference>
<sequence length="177" mass="20216">MGGAPRLFFVTRIRFTVWRTRGGAGLVRWVAYRSQGTNMVEKRGWYLRLCRWWATRSESVATVGIRRFGGFREGRREEDVVSVNGEVNGSWSSSVRDRGFLDIKLPDVAFSRRLAHFGDPEWDEGAMIRAARTRASLRYRVVRSEQGRRRRSRQVGDVFVHACTGSPCEGEAILCSV</sequence>
<proteinExistence type="predicted"/>
<dbReference type="EMBL" id="VDMD01000078">
    <property type="protein sequence ID" value="TRM56199.1"/>
    <property type="molecule type" value="Genomic_DNA"/>
</dbReference>
<keyword evidence="2" id="KW-1185">Reference proteome</keyword>
<name>A0A550BUI5_9AGAR</name>
<dbReference type="AlphaFoldDB" id="A0A550BUI5"/>
<organism evidence="1 2">
    <name type="scientific">Schizophyllum amplum</name>
    <dbReference type="NCBI Taxonomy" id="97359"/>
    <lineage>
        <taxon>Eukaryota</taxon>
        <taxon>Fungi</taxon>
        <taxon>Dikarya</taxon>
        <taxon>Basidiomycota</taxon>
        <taxon>Agaricomycotina</taxon>
        <taxon>Agaricomycetes</taxon>
        <taxon>Agaricomycetidae</taxon>
        <taxon>Agaricales</taxon>
        <taxon>Schizophyllaceae</taxon>
        <taxon>Schizophyllum</taxon>
    </lineage>
</organism>
<protein>
    <submittedName>
        <fullName evidence="1">Uncharacterized protein</fullName>
    </submittedName>
</protein>
<evidence type="ECO:0000313" key="2">
    <source>
        <dbReference type="Proteomes" id="UP000320762"/>
    </source>
</evidence>